<evidence type="ECO:0000256" key="3">
    <source>
        <dbReference type="ARBA" id="ARBA00007614"/>
    </source>
</evidence>
<comment type="caution">
    <text evidence="11">Lacks conserved residue(s) required for the propagation of feature annotation.</text>
</comment>
<feature type="domain" description="Aspartate/glutamate/uridylate kinase" evidence="12">
    <location>
        <begin position="11"/>
        <end position="219"/>
    </location>
</feature>
<comment type="function">
    <text evidence="11">Catalyzes the reversible phosphorylation of UMP to UDP.</text>
</comment>
<comment type="subcellular location">
    <subcellularLocation>
        <location evidence="1 11">Cytoplasm</location>
    </subcellularLocation>
</comment>
<dbReference type="CDD" id="cd04254">
    <property type="entry name" value="AAK_UMPK-PyrH-Ec"/>
    <property type="match status" value="1"/>
</dbReference>
<dbReference type="GO" id="GO:0033862">
    <property type="term" value="F:UMP kinase activity"/>
    <property type="evidence" value="ECO:0007669"/>
    <property type="project" value="UniProtKB-EC"/>
</dbReference>
<keyword evidence="8 11" id="KW-0067">ATP-binding</keyword>
<comment type="similarity">
    <text evidence="3 11">Belongs to the UMP kinase family.</text>
</comment>
<dbReference type="STRING" id="134287.A35E_00498"/>
<dbReference type="PATRIC" id="fig|134287.3.peg.470"/>
<proteinExistence type="inferred from homology"/>
<dbReference type="KEGG" id="sehc:A35E_00498"/>
<dbReference type="InterPro" id="IPR011817">
    <property type="entry name" value="Uridylate_kinase"/>
</dbReference>
<dbReference type="Proteomes" id="UP000003937">
    <property type="component" value="Chromosome"/>
</dbReference>
<keyword evidence="4 11" id="KW-0963">Cytoplasm</keyword>
<dbReference type="OrthoDB" id="9807458at2"/>
<dbReference type="SUPFAM" id="SSF53633">
    <property type="entry name" value="Carbamate kinase-like"/>
    <property type="match status" value="1"/>
</dbReference>
<dbReference type="InterPro" id="IPR036393">
    <property type="entry name" value="AceGlu_kinase-like_sf"/>
</dbReference>
<dbReference type="GO" id="GO:0006225">
    <property type="term" value="P:UDP biosynthetic process"/>
    <property type="evidence" value="ECO:0007669"/>
    <property type="project" value="TreeGrafter"/>
</dbReference>
<dbReference type="PIRSF" id="PIRSF005650">
    <property type="entry name" value="Uridylate_kin"/>
    <property type="match status" value="1"/>
</dbReference>
<comment type="subunit">
    <text evidence="11">Homohexamer.</text>
</comment>
<dbReference type="PANTHER" id="PTHR42833">
    <property type="entry name" value="URIDYLATE KINASE"/>
    <property type="match status" value="1"/>
</dbReference>
<organism evidence="13 14">
    <name type="scientific">secondary endosymbiont of Heteropsylla cubana</name>
    <dbReference type="NCBI Taxonomy" id="134287"/>
    <lineage>
        <taxon>Bacteria</taxon>
        <taxon>Pseudomonadati</taxon>
        <taxon>Pseudomonadota</taxon>
        <taxon>Gammaproteobacteria</taxon>
        <taxon>Enterobacterales</taxon>
        <taxon>Enterobacteriaceae</taxon>
        <taxon>aphid secondary symbionts</taxon>
    </lineage>
</organism>
<feature type="binding site" evidence="11">
    <location>
        <begin position="138"/>
        <end position="145"/>
    </location>
    <ligand>
        <name>UMP</name>
        <dbReference type="ChEBI" id="CHEBI:57865"/>
    </ligand>
</feature>
<evidence type="ECO:0000256" key="7">
    <source>
        <dbReference type="ARBA" id="ARBA00022777"/>
    </source>
</evidence>
<dbReference type="EMBL" id="CP003547">
    <property type="protein sequence ID" value="AFP85787.1"/>
    <property type="molecule type" value="Genomic_DNA"/>
</dbReference>
<evidence type="ECO:0000256" key="8">
    <source>
        <dbReference type="ARBA" id="ARBA00022840"/>
    </source>
</evidence>
<name>J3TGX9_9ENTR</name>
<feature type="binding site" evidence="11">
    <location>
        <position position="57"/>
    </location>
    <ligand>
        <name>UMP</name>
        <dbReference type="ChEBI" id="CHEBI:57865"/>
    </ligand>
</feature>
<evidence type="ECO:0000256" key="5">
    <source>
        <dbReference type="ARBA" id="ARBA00022679"/>
    </source>
</evidence>
<dbReference type="HOGENOM" id="CLU_033861_0_0_6"/>
<evidence type="ECO:0000256" key="6">
    <source>
        <dbReference type="ARBA" id="ARBA00022741"/>
    </source>
</evidence>
<dbReference type="InterPro" id="IPR015963">
    <property type="entry name" value="Uridylate_kinase_bac"/>
</dbReference>
<accession>J3TGX9</accession>
<feature type="binding site" evidence="11">
    <location>
        <position position="58"/>
    </location>
    <ligand>
        <name>ATP</name>
        <dbReference type="ChEBI" id="CHEBI:30616"/>
    </ligand>
</feature>
<keyword evidence="9 11" id="KW-0665">Pyrimidine biosynthesis</keyword>
<dbReference type="HAMAP" id="MF_01220_B">
    <property type="entry name" value="PyrH_B"/>
    <property type="match status" value="1"/>
</dbReference>
<evidence type="ECO:0000256" key="2">
    <source>
        <dbReference type="ARBA" id="ARBA00004791"/>
    </source>
</evidence>
<evidence type="ECO:0000313" key="14">
    <source>
        <dbReference type="Proteomes" id="UP000003937"/>
    </source>
</evidence>
<dbReference type="Gene3D" id="3.40.1160.10">
    <property type="entry name" value="Acetylglutamate kinase-like"/>
    <property type="match status" value="1"/>
</dbReference>
<dbReference type="NCBIfam" id="TIGR02075">
    <property type="entry name" value="pyrH_bact"/>
    <property type="match status" value="1"/>
</dbReference>
<evidence type="ECO:0000256" key="11">
    <source>
        <dbReference type="HAMAP-Rule" id="MF_01220"/>
    </source>
</evidence>
<feature type="binding site" evidence="11">
    <location>
        <position position="77"/>
    </location>
    <ligand>
        <name>UMP</name>
        <dbReference type="ChEBI" id="CHEBI:57865"/>
    </ligand>
</feature>
<keyword evidence="5 11" id="KW-0808">Transferase</keyword>
<feature type="binding site" evidence="11">
    <location>
        <position position="174"/>
    </location>
    <ligand>
        <name>ATP</name>
        <dbReference type="ChEBI" id="CHEBI:30616"/>
    </ligand>
</feature>
<evidence type="ECO:0000256" key="9">
    <source>
        <dbReference type="ARBA" id="ARBA00022975"/>
    </source>
</evidence>
<dbReference type="PANTHER" id="PTHR42833:SF4">
    <property type="entry name" value="URIDYLATE KINASE PUMPKIN, CHLOROPLASTIC"/>
    <property type="match status" value="1"/>
</dbReference>
<dbReference type="GO" id="GO:0005829">
    <property type="term" value="C:cytosol"/>
    <property type="evidence" value="ECO:0007669"/>
    <property type="project" value="TreeGrafter"/>
</dbReference>
<dbReference type="FunFam" id="3.40.1160.10:FF:000001">
    <property type="entry name" value="Uridylate kinase"/>
    <property type="match status" value="1"/>
</dbReference>
<evidence type="ECO:0000256" key="4">
    <source>
        <dbReference type="ARBA" id="ARBA00022490"/>
    </source>
</evidence>
<protein>
    <recommendedName>
        <fullName evidence="11">Uridylate kinase</fullName>
        <shortName evidence="11">UK</shortName>
        <ecNumber evidence="11">2.7.4.22</ecNumber>
    </recommendedName>
    <alternativeName>
        <fullName evidence="11">Uridine monophosphate kinase</fullName>
        <shortName evidence="11">UMP kinase</shortName>
        <shortName evidence="11">UMPK</shortName>
    </alternativeName>
</protein>
<evidence type="ECO:0000256" key="10">
    <source>
        <dbReference type="ARBA" id="ARBA00047767"/>
    </source>
</evidence>
<evidence type="ECO:0000313" key="13">
    <source>
        <dbReference type="EMBL" id="AFP85787.1"/>
    </source>
</evidence>
<keyword evidence="7 11" id="KW-0418">Kinase</keyword>
<dbReference type="EC" id="2.7.4.22" evidence="11"/>
<keyword evidence="6 11" id="KW-0547">Nucleotide-binding</keyword>
<gene>
    <name evidence="11" type="primary">pyrH</name>
    <name evidence="13" type="ORF">A35E_00498</name>
</gene>
<feature type="binding site" evidence="11">
    <location>
        <position position="62"/>
    </location>
    <ligand>
        <name>ATP</name>
        <dbReference type="ChEBI" id="CHEBI:30616"/>
    </ligand>
</feature>
<dbReference type="GO" id="GO:0005524">
    <property type="term" value="F:ATP binding"/>
    <property type="evidence" value="ECO:0007669"/>
    <property type="project" value="UniProtKB-KW"/>
</dbReference>
<dbReference type="InterPro" id="IPR001048">
    <property type="entry name" value="Asp/Glu/Uridylate_kinase"/>
</dbReference>
<comment type="pathway">
    <text evidence="2 11">Pyrimidine metabolism; CTP biosynthesis via de novo pathway; UDP from UMP (UMPK route): step 1/1.</text>
</comment>
<dbReference type="Pfam" id="PF00696">
    <property type="entry name" value="AA_kinase"/>
    <property type="match status" value="1"/>
</dbReference>
<dbReference type="RefSeq" id="WP_014889084.1">
    <property type="nucleotide sequence ID" value="NC_018420.1"/>
</dbReference>
<evidence type="ECO:0000256" key="1">
    <source>
        <dbReference type="ARBA" id="ARBA00004496"/>
    </source>
</evidence>
<reference evidence="13 14" key="1">
    <citation type="journal article" date="2012" name="Mol. Biol. Evol.">
        <title>Genome reduction and co-evolution between the primary and secondary bacterial symbionts of psyllids.</title>
        <authorList>
            <person name="Sloan D.B."/>
            <person name="Moran N.A."/>
        </authorList>
    </citation>
    <scope>NUCLEOTIDE SEQUENCE [LARGE SCALE GENOMIC DNA]</scope>
    <source>
        <strain evidence="13">Hcub_S</strain>
    </source>
</reference>
<feature type="binding site" evidence="11">
    <location>
        <position position="165"/>
    </location>
    <ligand>
        <name>ATP</name>
        <dbReference type="ChEBI" id="CHEBI:30616"/>
    </ligand>
</feature>
<sequence length="245" mass="26675">MVKKATPIYQRILLKLSGEALQGNTDFGINANALENVIHEVKKVIELGVQVGVVVGGGNLFRGVRLVKTGMNRVVSDHIGMLATVINGLAMCDALRSVNIKSHLMSAVSINGICNNYNWAKAIKLLCDNDIVIFVAGTGNPFFTTDSAACLRGIEIKADAVLKGTKVDGVYSADPEQHVDATFYEKLTYQDIIKKELKIMDLSAFSLARDYNLPICVFNINKPNALHRVVMGDKEGTLITHSIDK</sequence>
<keyword evidence="14" id="KW-1185">Reference proteome</keyword>
<comment type="activity regulation">
    <text evidence="11">Inhibited by UTP.</text>
</comment>
<evidence type="ECO:0000259" key="12">
    <source>
        <dbReference type="Pfam" id="PF00696"/>
    </source>
</evidence>
<dbReference type="AlphaFoldDB" id="J3TGX9"/>
<feature type="binding site" evidence="11">
    <location>
        <position position="171"/>
    </location>
    <ligand>
        <name>ATP</name>
        <dbReference type="ChEBI" id="CHEBI:30616"/>
    </ligand>
</feature>
<feature type="binding site" evidence="11">
    <location>
        <begin position="15"/>
        <end position="18"/>
    </location>
    <ligand>
        <name>ATP</name>
        <dbReference type="ChEBI" id="CHEBI:30616"/>
    </ligand>
</feature>
<dbReference type="UniPathway" id="UPA00159">
    <property type="reaction ID" value="UER00275"/>
</dbReference>
<comment type="catalytic activity">
    <reaction evidence="10 11">
        <text>UMP + ATP = UDP + ADP</text>
        <dbReference type="Rhea" id="RHEA:24400"/>
        <dbReference type="ChEBI" id="CHEBI:30616"/>
        <dbReference type="ChEBI" id="CHEBI:57865"/>
        <dbReference type="ChEBI" id="CHEBI:58223"/>
        <dbReference type="ChEBI" id="CHEBI:456216"/>
        <dbReference type="EC" id="2.7.4.22"/>
    </reaction>
</comment>
<dbReference type="GO" id="GO:0044210">
    <property type="term" value="P:'de novo' CTP biosynthetic process"/>
    <property type="evidence" value="ECO:0007669"/>
    <property type="project" value="UniProtKB-UniRule"/>
</dbReference>